<organism evidence="1 2">
    <name type="scientific">Camellia lanceoleosa</name>
    <dbReference type="NCBI Taxonomy" id="1840588"/>
    <lineage>
        <taxon>Eukaryota</taxon>
        <taxon>Viridiplantae</taxon>
        <taxon>Streptophyta</taxon>
        <taxon>Embryophyta</taxon>
        <taxon>Tracheophyta</taxon>
        <taxon>Spermatophyta</taxon>
        <taxon>Magnoliopsida</taxon>
        <taxon>eudicotyledons</taxon>
        <taxon>Gunneridae</taxon>
        <taxon>Pentapetalae</taxon>
        <taxon>asterids</taxon>
        <taxon>Ericales</taxon>
        <taxon>Theaceae</taxon>
        <taxon>Camellia</taxon>
    </lineage>
</organism>
<protein>
    <submittedName>
        <fullName evidence="1">Uncharacterized protein</fullName>
    </submittedName>
</protein>
<dbReference type="Proteomes" id="UP001060215">
    <property type="component" value="Chromosome 13"/>
</dbReference>
<accession>A0ACC0FQH1</accession>
<evidence type="ECO:0000313" key="1">
    <source>
        <dbReference type="EMBL" id="KAI7990604.1"/>
    </source>
</evidence>
<comment type="caution">
    <text evidence="1">The sequence shown here is derived from an EMBL/GenBank/DDBJ whole genome shotgun (WGS) entry which is preliminary data.</text>
</comment>
<name>A0ACC0FQH1_9ERIC</name>
<dbReference type="EMBL" id="CM045770">
    <property type="protein sequence ID" value="KAI7990604.1"/>
    <property type="molecule type" value="Genomic_DNA"/>
</dbReference>
<sequence length="306" mass="34782">MADLFKKQGKLYWKSRPSYPEELFQFIASKTPSHDLVWDVGTGSGQAARSGKLYWKSRPSYPEELFQFIASKTPSHDLVWDVGTGSGQAARSLAAIYKNVIATDTSQGQLDFAPNLPNVQYLCTPPNMSLTELENMVSEQTSVDLVTIAQALHWFDLPAFYQQVKWVLKKPDGVIAAWTYTVPEVNDGVDSIFRRVYFVDSRPYWDSGRNLVVDKYKSINFPFEPVDGVDHTGPFEFKIEWLMDLEDYLTYTRSGSAYQTAHDKGVELLTEDVIEEFKRAWNEDGNGQMVVKFPVYLRIGKVGNLT</sequence>
<reference evidence="1 2" key="1">
    <citation type="journal article" date="2022" name="Plant J.">
        <title>Chromosome-level genome of Camellia lanceoleosa provides a valuable resource for understanding genome evolution and self-incompatibility.</title>
        <authorList>
            <person name="Gong W."/>
            <person name="Xiao S."/>
            <person name="Wang L."/>
            <person name="Liao Z."/>
            <person name="Chang Y."/>
            <person name="Mo W."/>
            <person name="Hu G."/>
            <person name="Li W."/>
            <person name="Zhao G."/>
            <person name="Zhu H."/>
            <person name="Hu X."/>
            <person name="Ji K."/>
            <person name="Xiang X."/>
            <person name="Song Q."/>
            <person name="Yuan D."/>
            <person name="Jin S."/>
            <person name="Zhang L."/>
        </authorList>
    </citation>
    <scope>NUCLEOTIDE SEQUENCE [LARGE SCALE GENOMIC DNA]</scope>
    <source>
        <strain evidence="1">SQ_2022a</strain>
    </source>
</reference>
<keyword evidence="2" id="KW-1185">Reference proteome</keyword>
<proteinExistence type="predicted"/>
<gene>
    <name evidence="1" type="ORF">LOK49_LG12G02636</name>
</gene>
<evidence type="ECO:0000313" key="2">
    <source>
        <dbReference type="Proteomes" id="UP001060215"/>
    </source>
</evidence>